<sequence length="328" mass="36520">MRRLLTTALLGLCAIGAHAQTAIDDRSGETALACLQRPAAPKYPDKELERRTSGFYRVLLTFTQAQRAPEVKVLFAAGSEDLQFTAEHYVKQFRLPCLKADSVVTLVQEVRFTAVADADAEVPQPLNLPRTANQRLGECMRTPADGPRLSEATQLQTFQRELKNGNLVVELDFTAPDQPPQTKVLYNSLNPRHRNDVLDHVAQYRLPCLTPGERFGVQQTFHVGFGGNRSFAFKDVGLVKFLSMVKNVDARPVNFELDTMGCPFRVRYALGRPAVPNRVTESGARNPNRRAFIAWLEELELAVTPEQFENLLGAEMLIDVPCGTIKLG</sequence>
<feature type="signal peptide" evidence="1">
    <location>
        <begin position="1"/>
        <end position="19"/>
    </location>
</feature>
<dbReference type="RefSeq" id="WP_394472163.1">
    <property type="nucleotide sequence ID" value="NZ_JBIGHY010000007.1"/>
</dbReference>
<evidence type="ECO:0000256" key="1">
    <source>
        <dbReference type="SAM" id="SignalP"/>
    </source>
</evidence>
<reference evidence="3 4" key="1">
    <citation type="submission" date="2024-09" db="EMBL/GenBank/DDBJ databases">
        <title>Novel species of the genus Pelomonas and Roseateles isolated from streams.</title>
        <authorList>
            <person name="Lu H."/>
        </authorList>
    </citation>
    <scope>NUCLEOTIDE SEQUENCE [LARGE SCALE GENOMIC DNA]</scope>
    <source>
        <strain evidence="3 4">DC23W</strain>
    </source>
</reference>
<keyword evidence="1" id="KW-0732">Signal</keyword>
<keyword evidence="4" id="KW-1185">Reference proteome</keyword>
<evidence type="ECO:0000313" key="4">
    <source>
        <dbReference type="Proteomes" id="UP001606300"/>
    </source>
</evidence>
<dbReference type="PROSITE" id="PS52015">
    <property type="entry name" value="TONB_CTD"/>
    <property type="match status" value="1"/>
</dbReference>
<feature type="domain" description="TonB C-terminal" evidence="2">
    <location>
        <begin position="28"/>
        <end position="121"/>
    </location>
</feature>
<evidence type="ECO:0000313" key="3">
    <source>
        <dbReference type="EMBL" id="MFG6416096.1"/>
    </source>
</evidence>
<protein>
    <recommendedName>
        <fullName evidence="2">TonB C-terminal domain-containing protein</fullName>
    </recommendedName>
</protein>
<dbReference type="InterPro" id="IPR037682">
    <property type="entry name" value="TonB_C"/>
</dbReference>
<evidence type="ECO:0000259" key="2">
    <source>
        <dbReference type="PROSITE" id="PS52015"/>
    </source>
</evidence>
<name>A0ABW7ERF4_9BURK</name>
<dbReference type="Proteomes" id="UP001606300">
    <property type="component" value="Unassembled WGS sequence"/>
</dbReference>
<gene>
    <name evidence="3" type="ORF">ACG02S_19550</name>
</gene>
<organism evidence="3 4">
    <name type="scientific">Pelomonas dachongensis</name>
    <dbReference type="NCBI Taxonomy" id="3299029"/>
    <lineage>
        <taxon>Bacteria</taxon>
        <taxon>Pseudomonadati</taxon>
        <taxon>Pseudomonadota</taxon>
        <taxon>Betaproteobacteria</taxon>
        <taxon>Burkholderiales</taxon>
        <taxon>Sphaerotilaceae</taxon>
        <taxon>Roseateles</taxon>
    </lineage>
</organism>
<dbReference type="EMBL" id="JBIGHY010000007">
    <property type="protein sequence ID" value="MFG6416096.1"/>
    <property type="molecule type" value="Genomic_DNA"/>
</dbReference>
<proteinExistence type="predicted"/>
<feature type="chain" id="PRO_5046205609" description="TonB C-terminal domain-containing protein" evidence="1">
    <location>
        <begin position="20"/>
        <end position="328"/>
    </location>
</feature>
<comment type="caution">
    <text evidence="3">The sequence shown here is derived from an EMBL/GenBank/DDBJ whole genome shotgun (WGS) entry which is preliminary data.</text>
</comment>
<accession>A0ABW7ERF4</accession>